<evidence type="ECO:0000256" key="1">
    <source>
        <dbReference type="SAM" id="MobiDB-lite"/>
    </source>
</evidence>
<evidence type="ECO:0000313" key="3">
    <source>
        <dbReference type="RefSeq" id="XP_056697582.1"/>
    </source>
</evidence>
<keyword evidence="2" id="KW-1185">Reference proteome</keyword>
<sequence length="284" mass="31155">MSPTSSLTTIPTPILPSTDTTTSVLILHTPRGGGVHPCTSLTPVSSCVFSLSPAAITSPRRLFVLATTTLGSTPVSSYIMYEFKTNHGEWITSMKSKFGDNVSGRVRTAIKSVPQDVKAMYKVRTELCSALQNLLIRSYSILKSVSLQIYTDTHIMSKLKDVPISVPTTVPTTEPTEPAKEGPANPTRVSTVPTTVPMESTTEPMEHTTVPTAPTPVSTVPTEKPTPIEYIRSPRAETYLTQDGTRKWFPYCVEDKKPWEGMLRYTRIAKVSFKSIIFAVEKVS</sequence>
<feature type="compositionally biased region" description="Low complexity" evidence="1">
    <location>
        <begin position="208"/>
        <end position="222"/>
    </location>
</feature>
<name>A0ABM3RPN1_SPIOL</name>
<dbReference type="PANTHER" id="PTHR46310:SF4">
    <property type="entry name" value="OUTER ENVELOPE PROTEIN 64, MITOCHONDRIAL"/>
    <property type="match status" value="1"/>
</dbReference>
<gene>
    <name evidence="3" type="primary">LOC130471462</name>
</gene>
<dbReference type="GeneID" id="130471462"/>
<accession>A0ABM3RPN1</accession>
<dbReference type="PANTHER" id="PTHR46310">
    <property type="entry name" value="AMIDASE 1"/>
    <property type="match status" value="1"/>
</dbReference>
<feature type="region of interest" description="Disordered" evidence="1">
    <location>
        <begin position="168"/>
        <end position="225"/>
    </location>
</feature>
<dbReference type="Proteomes" id="UP000813463">
    <property type="component" value="Chromosome 4"/>
</dbReference>
<reference evidence="2" key="1">
    <citation type="journal article" date="2021" name="Nat. Commun.">
        <title>Genomic analyses provide insights into spinach domestication and the genetic basis of agronomic traits.</title>
        <authorList>
            <person name="Cai X."/>
            <person name="Sun X."/>
            <person name="Xu C."/>
            <person name="Sun H."/>
            <person name="Wang X."/>
            <person name="Ge C."/>
            <person name="Zhang Z."/>
            <person name="Wang Q."/>
            <person name="Fei Z."/>
            <person name="Jiao C."/>
            <person name="Wang Q."/>
        </authorList>
    </citation>
    <scope>NUCLEOTIDE SEQUENCE [LARGE SCALE GENOMIC DNA]</scope>
    <source>
        <strain evidence="2">cv. Varoflay</strain>
    </source>
</reference>
<proteinExistence type="predicted"/>
<dbReference type="RefSeq" id="XP_056697582.1">
    <property type="nucleotide sequence ID" value="XM_056841604.1"/>
</dbReference>
<organism evidence="2 3">
    <name type="scientific">Spinacia oleracea</name>
    <name type="common">Spinach</name>
    <dbReference type="NCBI Taxonomy" id="3562"/>
    <lineage>
        <taxon>Eukaryota</taxon>
        <taxon>Viridiplantae</taxon>
        <taxon>Streptophyta</taxon>
        <taxon>Embryophyta</taxon>
        <taxon>Tracheophyta</taxon>
        <taxon>Spermatophyta</taxon>
        <taxon>Magnoliopsida</taxon>
        <taxon>eudicotyledons</taxon>
        <taxon>Gunneridae</taxon>
        <taxon>Pentapetalae</taxon>
        <taxon>Caryophyllales</taxon>
        <taxon>Chenopodiaceae</taxon>
        <taxon>Chenopodioideae</taxon>
        <taxon>Anserineae</taxon>
        <taxon>Spinacia</taxon>
    </lineage>
</organism>
<feature type="compositionally biased region" description="Low complexity" evidence="1">
    <location>
        <begin position="186"/>
        <end position="197"/>
    </location>
</feature>
<reference evidence="3" key="2">
    <citation type="submission" date="2025-08" db="UniProtKB">
        <authorList>
            <consortium name="RefSeq"/>
        </authorList>
    </citation>
    <scope>IDENTIFICATION</scope>
    <source>
        <tissue evidence="3">Leaf</tissue>
    </source>
</reference>
<evidence type="ECO:0000313" key="2">
    <source>
        <dbReference type="Proteomes" id="UP000813463"/>
    </source>
</evidence>
<protein>
    <submittedName>
        <fullName evidence="3">Uncharacterized protein</fullName>
    </submittedName>
</protein>